<dbReference type="InterPro" id="IPR004808">
    <property type="entry name" value="AP_endonuc_1"/>
</dbReference>
<keyword evidence="5" id="KW-0227">DNA damage</keyword>
<dbReference type="SUPFAM" id="SSF56219">
    <property type="entry name" value="DNase I-like"/>
    <property type="match status" value="1"/>
</dbReference>
<keyword evidence="2 5" id="KW-0479">Metal-binding</keyword>
<dbReference type="InterPro" id="IPR005135">
    <property type="entry name" value="Endo/exonuclease/phosphatase"/>
</dbReference>
<evidence type="ECO:0000256" key="6">
    <source>
        <dbReference type="SAM" id="MobiDB-lite"/>
    </source>
</evidence>
<protein>
    <recommendedName>
        <fullName evidence="5">DNA-(apurinic or apyrimidinic site) endonuclease</fullName>
        <ecNumber evidence="5">3.1.-.-</ecNumber>
    </recommendedName>
</protein>
<dbReference type="EMBL" id="CAXHTA020000008">
    <property type="protein sequence ID" value="CAL5223216.1"/>
    <property type="molecule type" value="Genomic_DNA"/>
</dbReference>
<keyword evidence="5" id="KW-0234">DNA repair</keyword>
<evidence type="ECO:0000313" key="9">
    <source>
        <dbReference type="Proteomes" id="UP001497392"/>
    </source>
</evidence>
<keyword evidence="9" id="KW-1185">Reference proteome</keyword>
<feature type="compositionally biased region" description="Basic and acidic residues" evidence="6">
    <location>
        <begin position="316"/>
        <end position="352"/>
    </location>
</feature>
<dbReference type="EC" id="3.1.-.-" evidence="5"/>
<dbReference type="Gene3D" id="3.60.10.10">
    <property type="entry name" value="Endonuclease/exonuclease/phosphatase"/>
    <property type="match status" value="1"/>
</dbReference>
<evidence type="ECO:0000256" key="2">
    <source>
        <dbReference type="ARBA" id="ARBA00022723"/>
    </source>
</evidence>
<organism evidence="8 9">
    <name type="scientific">Coccomyxa viridis</name>
    <dbReference type="NCBI Taxonomy" id="1274662"/>
    <lineage>
        <taxon>Eukaryota</taxon>
        <taxon>Viridiplantae</taxon>
        <taxon>Chlorophyta</taxon>
        <taxon>core chlorophytes</taxon>
        <taxon>Trebouxiophyceae</taxon>
        <taxon>Trebouxiophyceae incertae sedis</taxon>
        <taxon>Coccomyxaceae</taxon>
        <taxon>Coccomyxa</taxon>
    </lineage>
</organism>
<reference evidence="8 9" key="1">
    <citation type="submission" date="2024-06" db="EMBL/GenBank/DDBJ databases">
        <authorList>
            <person name="Kraege A."/>
            <person name="Thomma B."/>
        </authorList>
    </citation>
    <scope>NUCLEOTIDE SEQUENCE [LARGE SCALE GENOMIC DNA]</scope>
</reference>
<dbReference type="PANTHER" id="PTHR22748">
    <property type="entry name" value="AP ENDONUCLEASE"/>
    <property type="match status" value="1"/>
</dbReference>
<comment type="cofactor">
    <cofactor evidence="5">
        <name>Mg(2+)</name>
        <dbReference type="ChEBI" id="CHEBI:18420"/>
    </cofactor>
    <cofactor evidence="5">
        <name>Mn(2+)</name>
        <dbReference type="ChEBI" id="CHEBI:29035"/>
    </cofactor>
    <text evidence="5">Probably binds two magnesium or manganese ions per subunit.</text>
</comment>
<dbReference type="Pfam" id="PF03372">
    <property type="entry name" value="Exo_endo_phos"/>
    <property type="match status" value="1"/>
</dbReference>
<dbReference type="Proteomes" id="UP001497392">
    <property type="component" value="Unassembled WGS sequence"/>
</dbReference>
<gene>
    <name evidence="8" type="primary">g5692</name>
    <name evidence="8" type="ORF">VP750_LOCUS4875</name>
</gene>
<dbReference type="PROSITE" id="PS51435">
    <property type="entry name" value="AP_NUCLEASE_F1_4"/>
    <property type="match status" value="1"/>
</dbReference>
<feature type="domain" description="Endonuclease/exonuclease/phosphatase" evidence="7">
    <location>
        <begin position="73"/>
        <end position="265"/>
    </location>
</feature>
<evidence type="ECO:0000256" key="5">
    <source>
        <dbReference type="RuleBase" id="RU362131"/>
    </source>
</evidence>
<comment type="caution">
    <text evidence="8">The sequence shown here is derived from an EMBL/GenBank/DDBJ whole genome shotgun (WGS) entry which is preliminary data.</text>
</comment>
<name>A0ABP1FTH8_9CHLO</name>
<keyword evidence="3" id="KW-0378">Hydrolase</keyword>
<comment type="similarity">
    <text evidence="1 5">Belongs to the DNA repair enzymes AP/ExoA family.</text>
</comment>
<feature type="compositionally biased region" description="Polar residues" evidence="6">
    <location>
        <begin position="292"/>
        <end position="307"/>
    </location>
</feature>
<feature type="compositionally biased region" description="Low complexity" evidence="6">
    <location>
        <begin position="276"/>
        <end position="287"/>
    </location>
</feature>
<proteinExistence type="inferred from homology"/>
<evidence type="ECO:0000256" key="1">
    <source>
        <dbReference type="ARBA" id="ARBA00007092"/>
    </source>
</evidence>
<keyword evidence="4 5" id="KW-0460">Magnesium</keyword>
<dbReference type="InterPro" id="IPR036691">
    <property type="entry name" value="Endo/exonu/phosph_ase_sf"/>
</dbReference>
<sequence length="352" mass="39684">MESLHTIGAAEGWSSYFSFCTYRSGYAGVATFCKNATAMPLGAEDGLCGTAAPQNPAMKGSAAEGVNFDPTDPYWDRYTRDELEMIDNQGRCVMTDHGAFVLFNVYGPAVTSELNERFAFKMRFYQVLKHRMEALLQAGRSVVLAGDLNIAPYAIDHCDLVRASRKEQEAMLTGRPDRAWFRNALQSAEGPFVDLFRKFHPNRLKSYTVWNMKTNARPRNHGSRVDFILAATGHSSTADDEEKEKAFEDQFTDCRIWFDFEGSDHCPVWADLRPSAPLPKAAKPPSLDARNRQSSTGKRQEQLSTMFSKHAFSAKRKAEGEAADVQQRRKLDRPQRRQEDTPEREGLDDVFA</sequence>
<dbReference type="NCBIfam" id="TIGR00633">
    <property type="entry name" value="xth"/>
    <property type="match status" value="1"/>
</dbReference>
<evidence type="ECO:0000256" key="4">
    <source>
        <dbReference type="ARBA" id="ARBA00022842"/>
    </source>
</evidence>
<evidence type="ECO:0000313" key="8">
    <source>
        <dbReference type="EMBL" id="CAL5223216.1"/>
    </source>
</evidence>
<dbReference type="PANTHER" id="PTHR22748:SF4">
    <property type="entry name" value="DNA-(APURINIC OR APYRIMIDINIC SITE) ENDONUCLEASE 2"/>
    <property type="match status" value="1"/>
</dbReference>
<evidence type="ECO:0000256" key="3">
    <source>
        <dbReference type="ARBA" id="ARBA00022801"/>
    </source>
</evidence>
<feature type="region of interest" description="Disordered" evidence="6">
    <location>
        <begin position="276"/>
        <end position="352"/>
    </location>
</feature>
<accession>A0ABP1FTH8</accession>
<evidence type="ECO:0000259" key="7">
    <source>
        <dbReference type="Pfam" id="PF03372"/>
    </source>
</evidence>